<dbReference type="Proteomes" id="UP001150942">
    <property type="component" value="Unassembled WGS sequence"/>
</dbReference>
<dbReference type="Gene3D" id="2.60.120.560">
    <property type="entry name" value="Exo-inulinase, domain 1"/>
    <property type="match status" value="1"/>
</dbReference>
<dbReference type="AlphaFoldDB" id="A0A9W9JBU7"/>
<dbReference type="Gene3D" id="2.120.10.10">
    <property type="match status" value="1"/>
</dbReference>
<name>A0A9W9JBU7_9EURO</name>
<evidence type="ECO:0000256" key="1">
    <source>
        <dbReference type="SAM" id="SignalP"/>
    </source>
</evidence>
<reference evidence="2" key="1">
    <citation type="submission" date="2022-11" db="EMBL/GenBank/DDBJ databases">
        <authorList>
            <person name="Petersen C."/>
        </authorList>
    </citation>
    <scope>NUCLEOTIDE SEQUENCE</scope>
    <source>
        <strain evidence="2">IBT 20477</strain>
    </source>
</reference>
<dbReference type="OrthoDB" id="2130735at2759"/>
<dbReference type="EMBL" id="JAPQKQ010000006">
    <property type="protein sequence ID" value="KAJ5192060.1"/>
    <property type="molecule type" value="Genomic_DNA"/>
</dbReference>
<keyword evidence="3" id="KW-1185">Reference proteome</keyword>
<dbReference type="InterPro" id="IPR036278">
    <property type="entry name" value="Sialidase_sf"/>
</dbReference>
<gene>
    <name evidence="2" type="ORF">N7449_008202</name>
</gene>
<protein>
    <submittedName>
        <fullName evidence="2">Uncharacterized protein</fullName>
    </submittedName>
</protein>
<dbReference type="SUPFAM" id="SSF50939">
    <property type="entry name" value="Sialidases"/>
    <property type="match status" value="1"/>
</dbReference>
<evidence type="ECO:0000313" key="2">
    <source>
        <dbReference type="EMBL" id="KAJ5192060.1"/>
    </source>
</evidence>
<feature type="chain" id="PRO_5040781624" evidence="1">
    <location>
        <begin position="26"/>
        <end position="227"/>
    </location>
</feature>
<proteinExistence type="predicted"/>
<comment type="caution">
    <text evidence="2">The sequence shown here is derived from an EMBL/GenBank/DDBJ whole genome shotgun (WGS) entry which is preliminary data.</text>
</comment>
<sequence>MAKLGSVTAHTLIPLAVLFAKSALAAHNSLWQPAQNDESVGYSRVIQLQHAGGANGKLLATFEHWYTDTDNTPSYYIIRESTNNSTTWDTLTTAAASGDLPNSALRDQRRCHRDEFIRRSGSPGTPAIDINSGDLALYRVGDKEATTLSSKPVPGGIKANQKYHLSLSVKSTTIVATVTGSGGAKTSFSIIDDGLGRGMAGLFGSYGSGGFSNVQIKSVTSTMGLGM</sequence>
<feature type="signal peptide" evidence="1">
    <location>
        <begin position="1"/>
        <end position="25"/>
    </location>
</feature>
<keyword evidence="1" id="KW-0732">Signal</keyword>
<accession>A0A9W9JBU7</accession>
<evidence type="ECO:0000313" key="3">
    <source>
        <dbReference type="Proteomes" id="UP001150942"/>
    </source>
</evidence>
<organism evidence="2 3">
    <name type="scientific">Penicillium cf. viridicatum</name>
    <dbReference type="NCBI Taxonomy" id="2972119"/>
    <lineage>
        <taxon>Eukaryota</taxon>
        <taxon>Fungi</taxon>
        <taxon>Dikarya</taxon>
        <taxon>Ascomycota</taxon>
        <taxon>Pezizomycotina</taxon>
        <taxon>Eurotiomycetes</taxon>
        <taxon>Eurotiomycetidae</taxon>
        <taxon>Eurotiales</taxon>
        <taxon>Aspergillaceae</taxon>
        <taxon>Penicillium</taxon>
    </lineage>
</organism>
<reference evidence="2" key="2">
    <citation type="journal article" date="2023" name="IMA Fungus">
        <title>Comparative genomic study of the Penicillium genus elucidates a diverse pangenome and 15 lateral gene transfer events.</title>
        <authorList>
            <person name="Petersen C."/>
            <person name="Sorensen T."/>
            <person name="Nielsen M.R."/>
            <person name="Sondergaard T.E."/>
            <person name="Sorensen J.L."/>
            <person name="Fitzpatrick D.A."/>
            <person name="Frisvad J.C."/>
            <person name="Nielsen K.L."/>
        </authorList>
    </citation>
    <scope>NUCLEOTIDE SEQUENCE</scope>
    <source>
        <strain evidence="2">IBT 20477</strain>
    </source>
</reference>